<accession>A0A5B6WRU1</accession>
<feature type="region of interest" description="Disordered" evidence="1">
    <location>
        <begin position="1"/>
        <end position="25"/>
    </location>
</feature>
<evidence type="ECO:0000256" key="1">
    <source>
        <dbReference type="SAM" id="MobiDB-lite"/>
    </source>
</evidence>
<evidence type="ECO:0000313" key="3">
    <source>
        <dbReference type="Proteomes" id="UP000325315"/>
    </source>
</evidence>
<reference evidence="3" key="1">
    <citation type="journal article" date="2019" name="Plant Biotechnol. J.">
        <title>Genome sequencing of the Australian wild diploid species Gossypium australe highlights disease resistance and delayed gland morphogenesis.</title>
        <authorList>
            <person name="Cai Y."/>
            <person name="Cai X."/>
            <person name="Wang Q."/>
            <person name="Wang P."/>
            <person name="Zhang Y."/>
            <person name="Cai C."/>
            <person name="Xu Y."/>
            <person name="Wang K."/>
            <person name="Zhou Z."/>
            <person name="Wang C."/>
            <person name="Geng S."/>
            <person name="Li B."/>
            <person name="Dong Q."/>
            <person name="Hou Y."/>
            <person name="Wang H."/>
            <person name="Ai P."/>
            <person name="Liu Z."/>
            <person name="Yi F."/>
            <person name="Sun M."/>
            <person name="An G."/>
            <person name="Cheng J."/>
            <person name="Zhang Y."/>
            <person name="Shi Q."/>
            <person name="Xie Y."/>
            <person name="Shi X."/>
            <person name="Chang Y."/>
            <person name="Huang F."/>
            <person name="Chen Y."/>
            <person name="Hong S."/>
            <person name="Mi L."/>
            <person name="Sun Q."/>
            <person name="Zhang L."/>
            <person name="Zhou B."/>
            <person name="Peng R."/>
            <person name="Zhang X."/>
            <person name="Liu F."/>
        </authorList>
    </citation>
    <scope>NUCLEOTIDE SEQUENCE [LARGE SCALE GENOMIC DNA]</scope>
    <source>
        <strain evidence="3">cv. PA1801</strain>
    </source>
</reference>
<dbReference type="Proteomes" id="UP000325315">
    <property type="component" value="Unassembled WGS sequence"/>
</dbReference>
<protein>
    <submittedName>
        <fullName evidence="2">Aspartic proteinase CDR1-like</fullName>
    </submittedName>
</protein>
<comment type="caution">
    <text evidence="2">The sequence shown here is derived from an EMBL/GenBank/DDBJ whole genome shotgun (WGS) entry which is preliminary data.</text>
</comment>
<dbReference type="EMBL" id="SMMG02000002">
    <property type="protein sequence ID" value="KAA3483617.1"/>
    <property type="molecule type" value="Genomic_DNA"/>
</dbReference>
<name>A0A5B6WRU1_9ROSI</name>
<gene>
    <name evidence="2" type="ORF">EPI10_005776</name>
</gene>
<sequence length="244" mass="27689">MARIGNDPDREDLLHPNSRDTDIPRVIDDRDRPIRELLVPILDDLNPRIVRPQIQAQHFELKPVMFQMLQIKQWHLGMKFVNFFLQYNPPNMNAKLRNDTTSFWKSEDETLYEAWERFKESTTRVGTGRRVVGAMELVTVTSLTTQLSSLTNMIKTLKRLAVVQEMKAMGLTVVYCGSQAASLRALENQMGQITSALSLRPQGALPRDTENSRSQGEKHCKAIKLRSGTQLPGVVNDAAVKEDS</sequence>
<evidence type="ECO:0000313" key="2">
    <source>
        <dbReference type="EMBL" id="KAA3483617.1"/>
    </source>
</evidence>
<dbReference type="AlphaFoldDB" id="A0A5B6WRU1"/>
<organism evidence="2 3">
    <name type="scientific">Gossypium australe</name>
    <dbReference type="NCBI Taxonomy" id="47621"/>
    <lineage>
        <taxon>Eukaryota</taxon>
        <taxon>Viridiplantae</taxon>
        <taxon>Streptophyta</taxon>
        <taxon>Embryophyta</taxon>
        <taxon>Tracheophyta</taxon>
        <taxon>Spermatophyta</taxon>
        <taxon>Magnoliopsida</taxon>
        <taxon>eudicotyledons</taxon>
        <taxon>Gunneridae</taxon>
        <taxon>Pentapetalae</taxon>
        <taxon>rosids</taxon>
        <taxon>malvids</taxon>
        <taxon>Malvales</taxon>
        <taxon>Malvaceae</taxon>
        <taxon>Malvoideae</taxon>
        <taxon>Gossypium</taxon>
    </lineage>
</organism>
<keyword evidence="3" id="KW-1185">Reference proteome</keyword>
<dbReference type="OrthoDB" id="1002264at2759"/>
<proteinExistence type="predicted"/>